<dbReference type="InterPro" id="IPR025202">
    <property type="entry name" value="PLD-like_dom"/>
</dbReference>
<evidence type="ECO:0000259" key="2">
    <source>
        <dbReference type="PROSITE" id="PS50035"/>
    </source>
</evidence>
<accession>A0AAD3YEF3</accession>
<organism evidence="3 4">
    <name type="scientific">Cutaneotrichosporon spelunceum</name>
    <dbReference type="NCBI Taxonomy" id="1672016"/>
    <lineage>
        <taxon>Eukaryota</taxon>
        <taxon>Fungi</taxon>
        <taxon>Dikarya</taxon>
        <taxon>Basidiomycota</taxon>
        <taxon>Agaricomycotina</taxon>
        <taxon>Tremellomycetes</taxon>
        <taxon>Trichosporonales</taxon>
        <taxon>Trichosporonaceae</taxon>
        <taxon>Cutaneotrichosporon</taxon>
    </lineage>
</organism>
<dbReference type="GO" id="GO:0032049">
    <property type="term" value="P:cardiolipin biosynthetic process"/>
    <property type="evidence" value="ECO:0007669"/>
    <property type="project" value="UniProtKB-ARBA"/>
</dbReference>
<dbReference type="EMBL" id="BTCM01000006">
    <property type="protein sequence ID" value="GMK58959.1"/>
    <property type="molecule type" value="Genomic_DNA"/>
</dbReference>
<evidence type="ECO:0000313" key="3">
    <source>
        <dbReference type="EMBL" id="GMK58959.1"/>
    </source>
</evidence>
<keyword evidence="4" id="KW-1185">Reference proteome</keyword>
<protein>
    <recommendedName>
        <fullName evidence="2">PLD phosphodiesterase domain-containing protein</fullName>
    </recommendedName>
</protein>
<dbReference type="Proteomes" id="UP001222932">
    <property type="component" value="Unassembled WGS sequence"/>
</dbReference>
<dbReference type="Gene3D" id="3.30.870.10">
    <property type="entry name" value="Endonuclease Chain A"/>
    <property type="match status" value="2"/>
</dbReference>
<feature type="region of interest" description="Disordered" evidence="1">
    <location>
        <begin position="1"/>
        <end position="20"/>
    </location>
</feature>
<comment type="caution">
    <text evidence="3">The sequence shown here is derived from an EMBL/GenBank/DDBJ whole genome shotgun (WGS) entry which is preliminary data.</text>
</comment>
<reference evidence="3" key="2">
    <citation type="submission" date="2023-06" db="EMBL/GenBank/DDBJ databases">
        <authorList>
            <person name="Kobayashi Y."/>
            <person name="Kayamori A."/>
            <person name="Aoki K."/>
            <person name="Shiwa Y."/>
            <person name="Fujita N."/>
            <person name="Sugita T."/>
            <person name="Iwasaki W."/>
            <person name="Tanaka N."/>
            <person name="Takashima M."/>
        </authorList>
    </citation>
    <scope>NUCLEOTIDE SEQUENCE</scope>
    <source>
        <strain evidence="3">HIS016</strain>
    </source>
</reference>
<feature type="domain" description="PLD phosphodiesterase" evidence="2">
    <location>
        <begin position="324"/>
        <end position="351"/>
    </location>
</feature>
<evidence type="ECO:0000256" key="1">
    <source>
        <dbReference type="SAM" id="MobiDB-lite"/>
    </source>
</evidence>
<gene>
    <name evidence="3" type="ORF">CspeluHIS016_0604010</name>
</gene>
<dbReference type="PANTHER" id="PTHR21248:SF22">
    <property type="entry name" value="PHOSPHOLIPASE D"/>
    <property type="match status" value="1"/>
</dbReference>
<dbReference type="PANTHER" id="PTHR21248">
    <property type="entry name" value="CARDIOLIPIN SYNTHASE"/>
    <property type="match status" value="1"/>
</dbReference>
<dbReference type="InterPro" id="IPR001736">
    <property type="entry name" value="PLipase_D/transphosphatidylase"/>
</dbReference>
<feature type="compositionally biased region" description="Basic and acidic residues" evidence="1">
    <location>
        <begin position="715"/>
        <end position="729"/>
    </location>
</feature>
<feature type="region of interest" description="Disordered" evidence="1">
    <location>
        <begin position="654"/>
        <end position="729"/>
    </location>
</feature>
<evidence type="ECO:0000313" key="4">
    <source>
        <dbReference type="Proteomes" id="UP001222932"/>
    </source>
</evidence>
<proteinExistence type="predicted"/>
<feature type="compositionally biased region" description="Low complexity" evidence="1">
    <location>
        <begin position="697"/>
        <end position="707"/>
    </location>
</feature>
<dbReference type="GO" id="GO:0030572">
    <property type="term" value="F:phosphatidyltransferase activity"/>
    <property type="evidence" value="ECO:0007669"/>
    <property type="project" value="UniProtKB-ARBA"/>
</dbReference>
<dbReference type="SUPFAM" id="SSF56024">
    <property type="entry name" value="Phospholipase D/nuclease"/>
    <property type="match status" value="2"/>
</dbReference>
<reference evidence="3" key="1">
    <citation type="journal article" date="2023" name="BMC Genomics">
        <title>Chromosome-level genome assemblies of Cutaneotrichosporon spp. (Trichosporonales, Basidiomycota) reveal imbalanced evolution between nucleotide sequences and chromosome synteny.</title>
        <authorList>
            <person name="Kobayashi Y."/>
            <person name="Kayamori A."/>
            <person name="Aoki K."/>
            <person name="Shiwa Y."/>
            <person name="Matsutani M."/>
            <person name="Fujita N."/>
            <person name="Sugita T."/>
            <person name="Iwasaki W."/>
            <person name="Tanaka N."/>
            <person name="Takashima M."/>
        </authorList>
    </citation>
    <scope>NUCLEOTIDE SEQUENCE</scope>
    <source>
        <strain evidence="3">HIS016</strain>
    </source>
</reference>
<dbReference type="CDD" id="cd00138">
    <property type="entry name" value="PLDc_SF"/>
    <property type="match status" value="1"/>
</dbReference>
<feature type="compositionally biased region" description="Basic and acidic residues" evidence="1">
    <location>
        <begin position="670"/>
        <end position="693"/>
    </location>
</feature>
<sequence length="729" mass="78770">MEPPPDQAASPAVLALRDGDAPPKARAASFASIRSGRDLVKAANETDTLFVPAQLYAFLTSPEHTVTACLGNATVDMPVRIIAEHLFGLGYGSFGLWTGESLMPRPERVERDPLKGVKGWLGRITGKPGKRSGSPAPKEERASDESDVDDTMAPMRHLKPAEMDEVRQCGQWRGASPSDLFLDIYAQALLALEKNPLNGLVSPALMGVCGVAPLTIISHSLDIVRHHASLIARAKSEIFFTTNVWEASEAASIVADALRALSKAVVDRGGQKVVVKIMYDRGVADGGAHQRVDAKIFSSPAVGLPSPEEVPGCSIEVQNYHIPPVGSFHQKTVIVDREVALLSSNNVQNRDDVGFMVQLEGPIVQSIYDTAILSWWMSFKDPLPLLARAPEYADTLSEADFVFGEAHKDVEGMGDREAIAERTRQRLVLTPLTPPAEGPEGPPFSPVVVHAPHPPFPVAMVNRTPRGRRGCGDAFVPQNQAWLAGFKFATRTVFLQTPTFSAKPLVLAALDAVRRGVVVEIYADLEFDANGTPSADGRANQLVAAYMYSQLAAEHRPNLRVYWYTAKGDTSPLGTRGNAHTCHIKLMIVDEQIAVQGNGNANVSSWLHAQEINVLVDSALLCVEWRAALDANQDTRTWGRVGDDGVWRDASGRALPAAPESTPASMPRTQVRETPVRDARNREPRPPIAKRDSGGIALVKKAAAVAKSPRPQSVDGKKVEAKKVDGKKV</sequence>
<dbReference type="Pfam" id="PF13091">
    <property type="entry name" value="PLDc_2"/>
    <property type="match status" value="1"/>
</dbReference>
<dbReference type="PROSITE" id="PS50035">
    <property type="entry name" value="PLD"/>
    <property type="match status" value="2"/>
</dbReference>
<feature type="region of interest" description="Disordered" evidence="1">
    <location>
        <begin position="124"/>
        <end position="150"/>
    </location>
</feature>
<feature type="domain" description="PLD phosphodiesterase" evidence="2">
    <location>
        <begin position="578"/>
        <end position="605"/>
    </location>
</feature>
<name>A0AAD3YEF3_9TREE</name>
<dbReference type="AlphaFoldDB" id="A0AAD3YEF3"/>